<organism evidence="2 3">
    <name type="scientific">Pseudomonas violetae</name>
    <dbReference type="NCBI Taxonomy" id="2915813"/>
    <lineage>
        <taxon>Bacteria</taxon>
        <taxon>Pseudomonadati</taxon>
        <taxon>Pseudomonadota</taxon>
        <taxon>Gammaproteobacteria</taxon>
        <taxon>Pseudomonadales</taxon>
        <taxon>Pseudomonadaceae</taxon>
        <taxon>Pseudomonas</taxon>
    </lineage>
</organism>
<dbReference type="RefSeq" id="WP_247291571.1">
    <property type="nucleotide sequence ID" value="NZ_JAKNRW010000009.1"/>
</dbReference>
<dbReference type="Proteomes" id="UP001299876">
    <property type="component" value="Unassembled WGS sequence"/>
</dbReference>
<sequence>MAKPPIKPTVSPQPSTSNTPHRTPLPGDTIGGTNPGRPGSPPRDGSPKPGSSGTGIPGDTTRQPVVVTDMPSGSTRPSVTLGAMITWPREQVDQLLRIGETGLFMSKDQELYADMGRVGIGRVEPDANGNYQVHLSQAPGRSGTTLRKVEDRPTWQIVPALAFPAGSTSATDRPPVRLVNPQVAQRLPAANESGIRWHNLRSYVDLINEGVVQVARNPQGVYQATHGQEWAPSGPLLERIAQTPLWQRKAVDTDVIPDKRPRLEGADQTAAPGKPVEMDFSLSTSHPASTNPYLWVSWGKIEKPVATTSIQIEELHYQVFPDGGKKSQFITYLQPPEFTATHYESFEQLLHTQPWLQPVPVLLTNEGQWAVDASHRMFDKPMVQSVAESFADFSPITSRAVARKLYEVSGDGNSMNRDSLYDISLTLRHWKEQAGIFDPDFENPIDLLPVAPRESRPGNVIKMAPAAVGDSLYRLDFAPVHFKKEWDAYMADPSDQGLKVLVGTVLIRNGYDVFPIQSLHQHPKLVFKRPDHDRIYFLKLGVSNKDVISVNPTPVPELSNPLLPAQIGVDAVLELSAANARSKVTWLLGGVQTTSTGWQSVFIMKER</sequence>
<proteinExistence type="predicted"/>
<keyword evidence="3" id="KW-1185">Reference proteome</keyword>
<gene>
    <name evidence="2" type="ORF">L9059_13725</name>
</gene>
<feature type="compositionally biased region" description="Polar residues" evidence="1">
    <location>
        <begin position="10"/>
        <end position="21"/>
    </location>
</feature>
<protein>
    <submittedName>
        <fullName evidence="2">Uncharacterized protein</fullName>
    </submittedName>
</protein>
<reference evidence="2 3" key="1">
    <citation type="submission" date="2022-02" db="EMBL/GenBank/DDBJ databases">
        <title>Comparative genomics of the first Antarctic Pseudomonas spp. capable of biotransforming 2,4,6-Trinitrotoluene.</title>
        <authorList>
            <person name="Cabrera M.A."/>
            <person name="Marquez S.L."/>
            <person name="Perez-Donoso J.M."/>
        </authorList>
    </citation>
    <scope>NUCLEOTIDE SEQUENCE [LARGE SCALE GENOMIC DNA]</scope>
    <source>
        <strain evidence="2 3">TNT19</strain>
    </source>
</reference>
<evidence type="ECO:0000313" key="3">
    <source>
        <dbReference type="Proteomes" id="UP001299876"/>
    </source>
</evidence>
<comment type="caution">
    <text evidence="2">The sequence shown here is derived from an EMBL/GenBank/DDBJ whole genome shotgun (WGS) entry which is preliminary data.</text>
</comment>
<feature type="region of interest" description="Disordered" evidence="1">
    <location>
        <begin position="1"/>
        <end position="77"/>
    </location>
</feature>
<evidence type="ECO:0000256" key="1">
    <source>
        <dbReference type="SAM" id="MobiDB-lite"/>
    </source>
</evidence>
<dbReference type="EMBL" id="JAKNRW010000009">
    <property type="protein sequence ID" value="MCK1791224.1"/>
    <property type="molecule type" value="Genomic_DNA"/>
</dbReference>
<name>A0ABT0EZR3_9PSED</name>
<accession>A0ABT0EZR3</accession>
<evidence type="ECO:0000313" key="2">
    <source>
        <dbReference type="EMBL" id="MCK1791224.1"/>
    </source>
</evidence>